<proteinExistence type="predicted"/>
<dbReference type="OrthoDB" id="5984407at2"/>
<dbReference type="Proteomes" id="UP000316093">
    <property type="component" value="Chromosome"/>
</dbReference>
<sequence>MRALLLIVLGLAIGAMGAISAMSALRQATPFHDGVMAVMQHHIGVLRANVRAKHCDAKASASHLVRLRQASGDIGEAFTGMEVGFDQAAGKLTSALDGAVAAAPATCEALAAALKPVGEACSACHQQYR</sequence>
<dbReference type="KEGG" id="lpy:FIV34_14155"/>
<dbReference type="AlphaFoldDB" id="A0A4Y5Z7G0"/>
<dbReference type="InterPro" id="IPR002321">
    <property type="entry name" value="Cyt_c_II"/>
</dbReference>
<gene>
    <name evidence="1" type="ORF">FIV34_14155</name>
</gene>
<dbReference type="GO" id="GO:0022900">
    <property type="term" value="P:electron transport chain"/>
    <property type="evidence" value="ECO:0007669"/>
    <property type="project" value="InterPro"/>
</dbReference>
<dbReference type="RefSeq" id="WP_139983803.1">
    <property type="nucleotide sequence ID" value="NZ_CP041046.1"/>
</dbReference>
<dbReference type="Gene3D" id="1.20.120.10">
    <property type="entry name" value="Cytochrome c/b562"/>
    <property type="match status" value="1"/>
</dbReference>
<accession>A0A4Y5Z7G0</accession>
<dbReference type="EMBL" id="CP041046">
    <property type="protein sequence ID" value="QDE40265.1"/>
    <property type="molecule type" value="Genomic_DNA"/>
</dbReference>
<organism evidence="1 2">
    <name type="scientific">Luteibacter pinisoli</name>
    <dbReference type="NCBI Taxonomy" id="2589080"/>
    <lineage>
        <taxon>Bacteria</taxon>
        <taxon>Pseudomonadati</taxon>
        <taxon>Pseudomonadota</taxon>
        <taxon>Gammaproteobacteria</taxon>
        <taxon>Lysobacterales</taxon>
        <taxon>Rhodanobacteraceae</taxon>
        <taxon>Luteibacter</taxon>
    </lineage>
</organism>
<dbReference type="GO" id="GO:0009055">
    <property type="term" value="F:electron transfer activity"/>
    <property type="evidence" value="ECO:0007669"/>
    <property type="project" value="InterPro"/>
</dbReference>
<dbReference type="Pfam" id="PF01322">
    <property type="entry name" value="Cytochrom_C_2"/>
    <property type="match status" value="1"/>
</dbReference>
<keyword evidence="2" id="KW-1185">Reference proteome</keyword>
<evidence type="ECO:0000313" key="1">
    <source>
        <dbReference type="EMBL" id="QDE40265.1"/>
    </source>
</evidence>
<dbReference type="PROSITE" id="PS51009">
    <property type="entry name" value="CYTCII"/>
    <property type="match status" value="1"/>
</dbReference>
<dbReference type="InterPro" id="IPR010980">
    <property type="entry name" value="Cyt_c/b562"/>
</dbReference>
<name>A0A4Y5Z7G0_9GAMM</name>
<dbReference type="SUPFAM" id="SSF47175">
    <property type="entry name" value="Cytochromes"/>
    <property type="match status" value="1"/>
</dbReference>
<evidence type="ECO:0000313" key="2">
    <source>
        <dbReference type="Proteomes" id="UP000316093"/>
    </source>
</evidence>
<dbReference type="PRINTS" id="PR00608">
    <property type="entry name" value="CYTCHROMECII"/>
</dbReference>
<reference evidence="1 2" key="1">
    <citation type="submission" date="2019-06" db="EMBL/GenBank/DDBJ databases">
        <title>A complete genome sequence for Luteibacter pinisoli MAH-14.</title>
        <authorList>
            <person name="Baltrus D.A."/>
        </authorList>
    </citation>
    <scope>NUCLEOTIDE SEQUENCE [LARGE SCALE GENOMIC DNA]</scope>
    <source>
        <strain evidence="1 2">MAH-14</strain>
    </source>
</reference>
<protein>
    <submittedName>
        <fullName evidence="1">Cytochrome c</fullName>
    </submittedName>
</protein>
<dbReference type="GO" id="GO:0020037">
    <property type="term" value="F:heme binding"/>
    <property type="evidence" value="ECO:0007669"/>
    <property type="project" value="InterPro"/>
</dbReference>
<dbReference type="GO" id="GO:0005506">
    <property type="term" value="F:iron ion binding"/>
    <property type="evidence" value="ECO:0007669"/>
    <property type="project" value="InterPro"/>
</dbReference>
<dbReference type="InterPro" id="IPR015984">
    <property type="entry name" value="Cyt_c_prime_subgr"/>
</dbReference>